<evidence type="ECO:0000313" key="3">
    <source>
        <dbReference type="Proteomes" id="UP000467840"/>
    </source>
</evidence>
<gene>
    <name evidence="2" type="ORF">GH714_024540</name>
</gene>
<dbReference type="EMBL" id="JAAGAX010000011">
    <property type="protein sequence ID" value="KAF2298656.1"/>
    <property type="molecule type" value="Genomic_DNA"/>
</dbReference>
<accession>A0A6A6LF86</accession>
<feature type="signal peptide" evidence="1">
    <location>
        <begin position="1"/>
        <end position="24"/>
    </location>
</feature>
<dbReference type="AlphaFoldDB" id="A0A6A6LF86"/>
<evidence type="ECO:0000256" key="1">
    <source>
        <dbReference type="SAM" id="SignalP"/>
    </source>
</evidence>
<sequence>MKFFSVSVAAVLVLILLSTSPCRASVPNSTDGNHFSVVDSNMEFEFMMDSEFSRMLRKASPANRKPLSRGAVFSCGRAKSYCNPPKNVNKRRGLYDRTPSPFKASVQTMTDGKHFSIGDTNSFESMMDSEFNRMLAAATVYTKTQGQVFPCGRGNNYCLPPKNVNKCRGLYDRTWNRFK</sequence>
<proteinExistence type="predicted"/>
<feature type="chain" id="PRO_5025681918" evidence="1">
    <location>
        <begin position="25"/>
        <end position="179"/>
    </location>
</feature>
<organism evidence="2 3">
    <name type="scientific">Hevea brasiliensis</name>
    <name type="common">Para rubber tree</name>
    <name type="synonym">Siphonia brasiliensis</name>
    <dbReference type="NCBI Taxonomy" id="3981"/>
    <lineage>
        <taxon>Eukaryota</taxon>
        <taxon>Viridiplantae</taxon>
        <taxon>Streptophyta</taxon>
        <taxon>Embryophyta</taxon>
        <taxon>Tracheophyta</taxon>
        <taxon>Spermatophyta</taxon>
        <taxon>Magnoliopsida</taxon>
        <taxon>eudicotyledons</taxon>
        <taxon>Gunneridae</taxon>
        <taxon>Pentapetalae</taxon>
        <taxon>rosids</taxon>
        <taxon>fabids</taxon>
        <taxon>Malpighiales</taxon>
        <taxon>Euphorbiaceae</taxon>
        <taxon>Crotonoideae</taxon>
        <taxon>Micrandreae</taxon>
        <taxon>Hevea</taxon>
    </lineage>
</organism>
<keyword evidence="3" id="KW-1185">Reference proteome</keyword>
<reference evidence="2 3" key="1">
    <citation type="journal article" date="2020" name="Mol. Plant">
        <title>The Chromosome-Based Rubber Tree Genome Provides New Insights into Spurge Genome Evolution and Rubber Biosynthesis.</title>
        <authorList>
            <person name="Liu J."/>
            <person name="Shi C."/>
            <person name="Shi C.C."/>
            <person name="Li W."/>
            <person name="Zhang Q.J."/>
            <person name="Zhang Y."/>
            <person name="Li K."/>
            <person name="Lu H.F."/>
            <person name="Shi C."/>
            <person name="Zhu S.T."/>
            <person name="Xiao Z.Y."/>
            <person name="Nan H."/>
            <person name="Yue Y."/>
            <person name="Zhu X.G."/>
            <person name="Wu Y."/>
            <person name="Hong X.N."/>
            <person name="Fan G.Y."/>
            <person name="Tong Y."/>
            <person name="Zhang D."/>
            <person name="Mao C.L."/>
            <person name="Liu Y.L."/>
            <person name="Hao S.J."/>
            <person name="Liu W.Q."/>
            <person name="Lv M.Q."/>
            <person name="Zhang H.B."/>
            <person name="Liu Y."/>
            <person name="Hu-Tang G.R."/>
            <person name="Wang J.P."/>
            <person name="Wang J.H."/>
            <person name="Sun Y.H."/>
            <person name="Ni S.B."/>
            <person name="Chen W.B."/>
            <person name="Zhang X.C."/>
            <person name="Jiao Y.N."/>
            <person name="Eichler E.E."/>
            <person name="Li G.H."/>
            <person name="Liu X."/>
            <person name="Gao L.Z."/>
        </authorList>
    </citation>
    <scope>NUCLEOTIDE SEQUENCE [LARGE SCALE GENOMIC DNA]</scope>
    <source>
        <strain evidence="3">cv. GT1</strain>
        <tissue evidence="2">Leaf</tissue>
    </source>
</reference>
<comment type="caution">
    <text evidence="2">The sequence shown here is derived from an EMBL/GenBank/DDBJ whole genome shotgun (WGS) entry which is preliminary data.</text>
</comment>
<protein>
    <submittedName>
        <fullName evidence="2">Uncharacterized protein</fullName>
    </submittedName>
</protein>
<dbReference type="Proteomes" id="UP000467840">
    <property type="component" value="Chromosome 1"/>
</dbReference>
<keyword evidence="1" id="KW-0732">Signal</keyword>
<name>A0A6A6LF86_HEVBR</name>
<evidence type="ECO:0000313" key="2">
    <source>
        <dbReference type="EMBL" id="KAF2298656.1"/>
    </source>
</evidence>